<evidence type="ECO:0000256" key="3">
    <source>
        <dbReference type="ARBA" id="ARBA00022694"/>
    </source>
</evidence>
<gene>
    <name evidence="9" type="primary">tsaD_2</name>
    <name evidence="9" type="ORF">MAMMFC1_03626</name>
</gene>
<proteinExistence type="predicted"/>
<accession>A0A348APC0</accession>
<dbReference type="GO" id="GO:0008033">
    <property type="term" value="P:tRNA processing"/>
    <property type="evidence" value="ECO:0007669"/>
    <property type="project" value="UniProtKB-KW"/>
</dbReference>
<evidence type="ECO:0000256" key="4">
    <source>
        <dbReference type="ARBA" id="ARBA00022723"/>
    </source>
</evidence>
<evidence type="ECO:0000313" key="10">
    <source>
        <dbReference type="Proteomes" id="UP000276437"/>
    </source>
</evidence>
<keyword evidence="2 9" id="KW-0808">Transferase</keyword>
<dbReference type="InterPro" id="IPR017861">
    <property type="entry name" value="KAE1/TsaD"/>
</dbReference>
<dbReference type="InterPro" id="IPR000905">
    <property type="entry name" value="Gcp-like_dom"/>
</dbReference>
<dbReference type="PRINTS" id="PR00789">
    <property type="entry name" value="OSIALOPTASE"/>
</dbReference>
<dbReference type="OrthoDB" id="1675500at2"/>
<dbReference type="EMBL" id="AP018449">
    <property type="protein sequence ID" value="BBB92918.1"/>
    <property type="molecule type" value="Genomic_DNA"/>
</dbReference>
<evidence type="ECO:0000256" key="2">
    <source>
        <dbReference type="ARBA" id="ARBA00022679"/>
    </source>
</evidence>
<evidence type="ECO:0000313" key="9">
    <source>
        <dbReference type="EMBL" id="BBB92918.1"/>
    </source>
</evidence>
<dbReference type="Gene3D" id="3.30.420.40">
    <property type="match status" value="2"/>
</dbReference>
<evidence type="ECO:0000259" key="8">
    <source>
        <dbReference type="Pfam" id="PF00814"/>
    </source>
</evidence>
<reference evidence="9 10" key="1">
    <citation type="journal article" date="2018" name="Int. J. Syst. Evol. Microbiol.">
        <title>Methylomusa anaerophila gen. nov., sp. nov., an anaerobic methanol-utilizing bacterium isolated from a microbial fuel cell.</title>
        <authorList>
            <person name="Amano N."/>
            <person name="Yamamuro A."/>
            <person name="Miyahara M."/>
            <person name="Kouzuma A."/>
            <person name="Abe T."/>
            <person name="Watanabe K."/>
        </authorList>
    </citation>
    <scope>NUCLEOTIDE SEQUENCE [LARGE SCALE GENOMIC DNA]</scope>
    <source>
        <strain evidence="9 10">MMFC1</strain>
    </source>
</reference>
<dbReference type="RefSeq" id="WP_126309813.1">
    <property type="nucleotide sequence ID" value="NZ_AP018449.1"/>
</dbReference>
<dbReference type="InterPro" id="IPR043129">
    <property type="entry name" value="ATPase_NBD"/>
</dbReference>
<dbReference type="Proteomes" id="UP000276437">
    <property type="component" value="Chromosome"/>
</dbReference>
<keyword evidence="10" id="KW-1185">Reference proteome</keyword>
<dbReference type="PANTHER" id="PTHR11735:SF6">
    <property type="entry name" value="TRNA N6-ADENOSINE THREONYLCARBAMOYLTRANSFERASE, MITOCHONDRIAL"/>
    <property type="match status" value="1"/>
</dbReference>
<dbReference type="Pfam" id="PF00814">
    <property type="entry name" value="TsaD"/>
    <property type="match status" value="1"/>
</dbReference>
<organism evidence="9 10">
    <name type="scientific">Methylomusa anaerophila</name>
    <dbReference type="NCBI Taxonomy" id="1930071"/>
    <lineage>
        <taxon>Bacteria</taxon>
        <taxon>Bacillati</taxon>
        <taxon>Bacillota</taxon>
        <taxon>Negativicutes</taxon>
        <taxon>Selenomonadales</taxon>
        <taxon>Sporomusaceae</taxon>
        <taxon>Methylomusa</taxon>
    </lineage>
</organism>
<dbReference type="AlphaFoldDB" id="A0A348APC0"/>
<dbReference type="EC" id="2.3.1.234" evidence="1"/>
<sequence>MSYVLGIDTSCYTTSIAVLNKTGELVGEARKLLLVKEGRRGLRQSEMVFQHTKNLPALFEEVCCKFHQPADLVAIGVTGYPRPIPGSYMPAFLVGDSYARVLAKMFATRLYRLSHQENHIFAGIWSAGGPQVNEFLAVHLSGGTTEIVHVNSDNSSGAGISLTLLGGSKDIHAGQFVDRVGVALGLPFPAGPYLEQLACKGRGSAAAIPISVQGLAVSFAGPETSVRKLIDQKTAAAEIAAGVELCIARSIAGLLLNAIKQTKVGHILMVGGVAANQFIRAFIAEHVAANGNSRLYFPEAGYSPDNAVGAAYFALKQLHQYSSSGI</sequence>
<keyword evidence="6 9" id="KW-0012">Acyltransferase</keyword>
<dbReference type="KEGG" id="mana:MAMMFC1_03626"/>
<name>A0A348APC0_9FIRM</name>
<evidence type="ECO:0000256" key="5">
    <source>
        <dbReference type="ARBA" id="ARBA00023004"/>
    </source>
</evidence>
<protein>
    <recommendedName>
        <fullName evidence="1">N(6)-L-threonylcarbamoyladenine synthase</fullName>
        <ecNumber evidence="1">2.3.1.234</ecNumber>
    </recommendedName>
</protein>
<comment type="catalytic activity">
    <reaction evidence="7">
        <text>L-threonylcarbamoyladenylate + adenosine(37) in tRNA = N(6)-L-threonylcarbamoyladenosine(37) in tRNA + AMP + H(+)</text>
        <dbReference type="Rhea" id="RHEA:37059"/>
        <dbReference type="Rhea" id="RHEA-COMP:10162"/>
        <dbReference type="Rhea" id="RHEA-COMP:10163"/>
        <dbReference type="ChEBI" id="CHEBI:15378"/>
        <dbReference type="ChEBI" id="CHEBI:73682"/>
        <dbReference type="ChEBI" id="CHEBI:74411"/>
        <dbReference type="ChEBI" id="CHEBI:74418"/>
        <dbReference type="ChEBI" id="CHEBI:456215"/>
        <dbReference type="EC" id="2.3.1.234"/>
    </reaction>
</comment>
<dbReference type="SUPFAM" id="SSF53067">
    <property type="entry name" value="Actin-like ATPase domain"/>
    <property type="match status" value="1"/>
</dbReference>
<keyword evidence="3" id="KW-0819">tRNA processing</keyword>
<keyword evidence="4" id="KW-0479">Metal-binding</keyword>
<dbReference type="PANTHER" id="PTHR11735">
    <property type="entry name" value="TRNA N6-ADENOSINE THREONYLCARBAMOYLTRANSFERASE"/>
    <property type="match status" value="1"/>
</dbReference>
<evidence type="ECO:0000256" key="7">
    <source>
        <dbReference type="ARBA" id="ARBA00048117"/>
    </source>
</evidence>
<dbReference type="GO" id="GO:0061711">
    <property type="term" value="F:tRNA N(6)-L-threonylcarbamoyladenine synthase activity"/>
    <property type="evidence" value="ECO:0007669"/>
    <property type="project" value="UniProtKB-EC"/>
</dbReference>
<keyword evidence="5" id="KW-0408">Iron</keyword>
<feature type="domain" description="Gcp-like" evidence="8">
    <location>
        <begin position="50"/>
        <end position="311"/>
    </location>
</feature>
<evidence type="ECO:0000256" key="6">
    <source>
        <dbReference type="ARBA" id="ARBA00023315"/>
    </source>
</evidence>
<dbReference type="GO" id="GO:0046872">
    <property type="term" value="F:metal ion binding"/>
    <property type="evidence" value="ECO:0007669"/>
    <property type="project" value="UniProtKB-KW"/>
</dbReference>
<evidence type="ECO:0000256" key="1">
    <source>
        <dbReference type="ARBA" id="ARBA00012156"/>
    </source>
</evidence>